<proteinExistence type="predicted"/>
<dbReference type="OrthoDB" id="187903at2"/>
<dbReference type="Proteomes" id="UP000264120">
    <property type="component" value="Chromosome"/>
</dbReference>
<dbReference type="Pfam" id="PF00583">
    <property type="entry name" value="Acetyltransf_1"/>
    <property type="match status" value="1"/>
</dbReference>
<dbReference type="AlphaFoldDB" id="A0A347WFB4"/>
<dbReference type="KEGG" id="ksc:CD178_02811"/>
<protein>
    <recommendedName>
        <fullName evidence="1">N-acetyltransferase domain-containing protein</fullName>
    </recommendedName>
</protein>
<dbReference type="GO" id="GO:0016747">
    <property type="term" value="F:acyltransferase activity, transferring groups other than amino-acyl groups"/>
    <property type="evidence" value="ECO:0007669"/>
    <property type="project" value="InterPro"/>
</dbReference>
<dbReference type="PROSITE" id="PS51186">
    <property type="entry name" value="GNAT"/>
    <property type="match status" value="1"/>
</dbReference>
<feature type="domain" description="N-acetyltransferase" evidence="1">
    <location>
        <begin position="3"/>
        <end position="198"/>
    </location>
</feature>
<accession>A0A347WFB4</accession>
<reference evidence="2 3" key="1">
    <citation type="submission" date="2017-08" db="EMBL/GenBank/DDBJ databases">
        <title>Complete genome sequence of Gluconacetobacter saccharivorans CV1 isolated from Fermented Vinegar.</title>
        <authorList>
            <person name="Kim S.-Y."/>
        </authorList>
    </citation>
    <scope>NUCLEOTIDE SEQUENCE [LARGE SCALE GENOMIC DNA]</scope>
    <source>
        <strain evidence="2 3">CV1</strain>
    </source>
</reference>
<dbReference type="InterPro" id="IPR016181">
    <property type="entry name" value="Acyl_CoA_acyltransferase"/>
</dbReference>
<dbReference type="RefSeq" id="WP_118963398.1">
    <property type="nucleotide sequence ID" value="NZ_CP023036.1"/>
</dbReference>
<name>A0A347WFB4_9PROT</name>
<dbReference type="InterPro" id="IPR000182">
    <property type="entry name" value="GNAT_dom"/>
</dbReference>
<organism evidence="2 3">
    <name type="scientific">Komagataeibacter saccharivorans</name>
    <dbReference type="NCBI Taxonomy" id="265959"/>
    <lineage>
        <taxon>Bacteria</taxon>
        <taxon>Pseudomonadati</taxon>
        <taxon>Pseudomonadota</taxon>
        <taxon>Alphaproteobacteria</taxon>
        <taxon>Acetobacterales</taxon>
        <taxon>Acetobacteraceae</taxon>
        <taxon>Komagataeibacter</taxon>
    </lineage>
</organism>
<evidence type="ECO:0000313" key="3">
    <source>
        <dbReference type="Proteomes" id="UP000264120"/>
    </source>
</evidence>
<evidence type="ECO:0000313" key="2">
    <source>
        <dbReference type="EMBL" id="AXY23557.1"/>
    </source>
</evidence>
<sequence length="211" mass="23612">MSLSVETITGAAIAGIIPALARLRIAVFREWPYLYAGDDPVYEEAYLAPYVGSSGTAIIVARHESQIVGASTCLPLKDEVAEIRAPFAQRGLDLERFFYFGESVVLPQWRGHGLGKRFFAERELQARRMKAEFAVFCAVRRPEDHPARPASFRPLHKFWADRGFTPLPAVSCSLDWRDVGATEESPHQLDFWIRPLRDTAIPDTLLTGIPA</sequence>
<gene>
    <name evidence="2" type="ORF">CD178_02811</name>
</gene>
<keyword evidence="3" id="KW-1185">Reference proteome</keyword>
<dbReference type="SUPFAM" id="SSF55729">
    <property type="entry name" value="Acyl-CoA N-acyltransferases (Nat)"/>
    <property type="match status" value="1"/>
</dbReference>
<evidence type="ECO:0000259" key="1">
    <source>
        <dbReference type="PROSITE" id="PS51186"/>
    </source>
</evidence>
<dbReference type="CDD" id="cd04301">
    <property type="entry name" value="NAT_SF"/>
    <property type="match status" value="1"/>
</dbReference>
<dbReference type="EMBL" id="CP023036">
    <property type="protein sequence ID" value="AXY23557.1"/>
    <property type="molecule type" value="Genomic_DNA"/>
</dbReference>
<dbReference type="Gene3D" id="3.40.630.30">
    <property type="match status" value="1"/>
</dbReference>